<keyword evidence="1" id="KW-0233">DNA recombination</keyword>
<sequence>MDGYVDHLTPVVLTAMNTGMRRGELLSMTWADINWEAKMLTIQAENAKSSMCSVPGPRKCSGLPCRPSRAAIARNSLDSASVCGRWIGDLLGKEMDELCALGRRYLSDAWCCGVLFSRPFPCSLLQAAPPRERSLNVLQHAPTFHYVRRCISCWPRAMKTRLF</sequence>
<dbReference type="InterPro" id="IPR011010">
    <property type="entry name" value="DNA_brk_join_enz"/>
</dbReference>
<organism evidence="2 3">
    <name type="scientific">Stenotrophomonas maltophilia</name>
    <name type="common">Pseudomonas maltophilia</name>
    <name type="synonym">Xanthomonas maltophilia</name>
    <dbReference type="NCBI Taxonomy" id="40324"/>
    <lineage>
        <taxon>Bacteria</taxon>
        <taxon>Pseudomonadati</taxon>
        <taxon>Pseudomonadota</taxon>
        <taxon>Gammaproteobacteria</taxon>
        <taxon>Lysobacterales</taxon>
        <taxon>Lysobacteraceae</taxon>
        <taxon>Stenotrophomonas</taxon>
        <taxon>Stenotrophomonas maltophilia group</taxon>
    </lineage>
</organism>
<dbReference type="OrthoDB" id="9057547at2"/>
<protein>
    <submittedName>
        <fullName evidence="2">Uncharacterized protein</fullName>
    </submittedName>
</protein>
<dbReference type="Proteomes" id="UP000306631">
    <property type="component" value="Unassembled WGS sequence"/>
</dbReference>
<dbReference type="GO" id="GO:0006310">
    <property type="term" value="P:DNA recombination"/>
    <property type="evidence" value="ECO:0007669"/>
    <property type="project" value="UniProtKB-KW"/>
</dbReference>
<accession>A0A4S2D336</accession>
<comment type="caution">
    <text evidence="2">The sequence shown here is derived from an EMBL/GenBank/DDBJ whole genome shotgun (WGS) entry which is preliminary data.</text>
</comment>
<proteinExistence type="predicted"/>
<dbReference type="Gene3D" id="1.10.443.10">
    <property type="entry name" value="Intergrase catalytic core"/>
    <property type="match status" value="1"/>
</dbReference>
<dbReference type="AlphaFoldDB" id="A0A4S2D336"/>
<evidence type="ECO:0000256" key="1">
    <source>
        <dbReference type="ARBA" id="ARBA00023172"/>
    </source>
</evidence>
<reference evidence="2 3" key="1">
    <citation type="submission" date="2019-04" db="EMBL/GenBank/DDBJ databases">
        <title>Microbes associate with the intestines of laboratory mice.</title>
        <authorList>
            <person name="Navarre W."/>
            <person name="Wong E."/>
            <person name="Huang K."/>
            <person name="Tropini C."/>
            <person name="Ng K."/>
            <person name="Yu B."/>
        </authorList>
    </citation>
    <scope>NUCLEOTIDE SEQUENCE [LARGE SCALE GENOMIC DNA]</scope>
    <source>
        <strain evidence="2 3">NM62_B4-13</strain>
    </source>
</reference>
<evidence type="ECO:0000313" key="3">
    <source>
        <dbReference type="Proteomes" id="UP000306631"/>
    </source>
</evidence>
<dbReference type="GO" id="GO:0015074">
    <property type="term" value="P:DNA integration"/>
    <property type="evidence" value="ECO:0007669"/>
    <property type="project" value="InterPro"/>
</dbReference>
<gene>
    <name evidence="2" type="ORF">E5352_08125</name>
</gene>
<name>A0A4S2D336_STEMA</name>
<dbReference type="InterPro" id="IPR013762">
    <property type="entry name" value="Integrase-like_cat_sf"/>
</dbReference>
<dbReference type="SUPFAM" id="SSF56349">
    <property type="entry name" value="DNA breaking-rejoining enzymes"/>
    <property type="match status" value="1"/>
</dbReference>
<dbReference type="EMBL" id="SRYW01000005">
    <property type="protein sequence ID" value="TGY34953.1"/>
    <property type="molecule type" value="Genomic_DNA"/>
</dbReference>
<dbReference type="GO" id="GO:0003677">
    <property type="term" value="F:DNA binding"/>
    <property type="evidence" value="ECO:0007669"/>
    <property type="project" value="InterPro"/>
</dbReference>
<evidence type="ECO:0000313" key="2">
    <source>
        <dbReference type="EMBL" id="TGY34953.1"/>
    </source>
</evidence>